<dbReference type="Proteomes" id="UP000591272">
    <property type="component" value="Unassembled WGS sequence"/>
</dbReference>
<dbReference type="RefSeq" id="WP_179832170.1">
    <property type="nucleotide sequence ID" value="NZ_BMRD01000006.1"/>
</dbReference>
<dbReference type="PANTHER" id="PTHR16943:SF8">
    <property type="entry name" value="2-METHYLCITRATE DEHYDRATASE"/>
    <property type="match status" value="1"/>
</dbReference>
<evidence type="ECO:0000259" key="2">
    <source>
        <dbReference type="Pfam" id="PF03972"/>
    </source>
</evidence>
<comment type="caution">
    <text evidence="4">The sequence shown here is derived from an EMBL/GenBank/DDBJ whole genome shotgun (WGS) entry which is preliminary data.</text>
</comment>
<dbReference type="PANTHER" id="PTHR16943">
    <property type="entry name" value="2-METHYLCITRATE DEHYDRATASE-RELATED"/>
    <property type="match status" value="1"/>
</dbReference>
<dbReference type="AlphaFoldDB" id="A0A7Y9KAW2"/>
<dbReference type="InterPro" id="IPR042183">
    <property type="entry name" value="MmgE/PrpD_sf_1"/>
</dbReference>
<dbReference type="GO" id="GO:0016829">
    <property type="term" value="F:lyase activity"/>
    <property type="evidence" value="ECO:0007669"/>
    <property type="project" value="InterPro"/>
</dbReference>
<evidence type="ECO:0000256" key="1">
    <source>
        <dbReference type="ARBA" id="ARBA00006174"/>
    </source>
</evidence>
<proteinExistence type="inferred from homology"/>
<dbReference type="InterPro" id="IPR005656">
    <property type="entry name" value="MmgE_PrpD"/>
</dbReference>
<feature type="domain" description="MmgE/PrpD C-terminal" evidence="3">
    <location>
        <begin position="272"/>
        <end position="415"/>
    </location>
</feature>
<accession>A0A7Y9KAW2</accession>
<sequence length="444" mass="46114">MSATVHSIDDAVAAAADLEMGRVPEPAVRHAQRVIADTVAAAGATTPEIAALVALDERNGLVTPAGRAGPGHTATVLPAPGRRTYPEHAAFLNATAGTALELDEGMRPTGHPAVQVVPAALAVAEHLHASGTDLLRSVIAGYEVSSRLFRAFRLRPGVHPHGHLGALGAAVAVALLDGTDPVAAARIAATGPVLAMWQPCYEGATARNAFTGHAAASGVRATAMAQAGYSGSAGALEEAFGRVAGEIVDGPELSGPLDYGRLGITRNYFKVHSACALTHCAIEAALDLGTVPAAAIREIRVDTVSVNLKINRQPAANDLSGRFSLPYAVATALLLGDSGVEAFRHRPEVAELARKVTVRADAGFDARWPEAAPARVTVRTDGGTLTSVVDNPRGHHTRPLGAEEHREKFVALLGDSPTSRAWWERLTGLSAVTDCAELFARAER</sequence>
<evidence type="ECO:0000259" key="3">
    <source>
        <dbReference type="Pfam" id="PF19305"/>
    </source>
</evidence>
<dbReference type="Gene3D" id="3.30.1330.120">
    <property type="entry name" value="2-methylcitrate dehydratase PrpD"/>
    <property type="match status" value="1"/>
</dbReference>
<dbReference type="InterPro" id="IPR045336">
    <property type="entry name" value="MmgE_PrpD_N"/>
</dbReference>
<feature type="domain" description="MmgE/PrpD N-terminal" evidence="2">
    <location>
        <begin position="15"/>
        <end position="241"/>
    </location>
</feature>
<evidence type="ECO:0000313" key="4">
    <source>
        <dbReference type="EMBL" id="NYE10675.1"/>
    </source>
</evidence>
<comment type="similarity">
    <text evidence="1">Belongs to the PrpD family.</text>
</comment>
<dbReference type="InterPro" id="IPR042188">
    <property type="entry name" value="MmgE/PrpD_sf_2"/>
</dbReference>
<protein>
    <submittedName>
        <fullName evidence="4">2-methylcitrate dehydratase PrpD</fullName>
    </submittedName>
</protein>
<dbReference type="Pfam" id="PF03972">
    <property type="entry name" value="MmgE_PrpD_N"/>
    <property type="match status" value="1"/>
</dbReference>
<dbReference type="EMBL" id="JACCBT010000001">
    <property type="protein sequence ID" value="NYE10675.1"/>
    <property type="molecule type" value="Genomic_DNA"/>
</dbReference>
<keyword evidence="5" id="KW-1185">Reference proteome</keyword>
<dbReference type="Pfam" id="PF19305">
    <property type="entry name" value="MmgE_PrpD_C"/>
    <property type="match status" value="1"/>
</dbReference>
<gene>
    <name evidence="4" type="ORF">BJ999_000971</name>
</gene>
<dbReference type="Gene3D" id="1.10.4100.10">
    <property type="entry name" value="2-methylcitrate dehydratase PrpD"/>
    <property type="match status" value="1"/>
</dbReference>
<dbReference type="InterPro" id="IPR036148">
    <property type="entry name" value="MmgE/PrpD_sf"/>
</dbReference>
<dbReference type="SUPFAM" id="SSF103378">
    <property type="entry name" value="2-methylcitrate dehydratase PrpD"/>
    <property type="match status" value="1"/>
</dbReference>
<name>A0A7Y9KAW2_9ACTN</name>
<reference evidence="4 5" key="1">
    <citation type="submission" date="2020-07" db="EMBL/GenBank/DDBJ databases">
        <title>Sequencing the genomes of 1000 actinobacteria strains.</title>
        <authorList>
            <person name="Klenk H.-P."/>
        </authorList>
    </citation>
    <scope>NUCLEOTIDE SEQUENCE [LARGE SCALE GENOMIC DNA]</scope>
    <source>
        <strain evidence="4 5">DSM 43461</strain>
    </source>
</reference>
<evidence type="ECO:0000313" key="5">
    <source>
        <dbReference type="Proteomes" id="UP000591272"/>
    </source>
</evidence>
<organism evidence="4 5">
    <name type="scientific">Actinomadura citrea</name>
    <dbReference type="NCBI Taxonomy" id="46158"/>
    <lineage>
        <taxon>Bacteria</taxon>
        <taxon>Bacillati</taxon>
        <taxon>Actinomycetota</taxon>
        <taxon>Actinomycetes</taxon>
        <taxon>Streptosporangiales</taxon>
        <taxon>Thermomonosporaceae</taxon>
        <taxon>Actinomadura</taxon>
    </lineage>
</organism>
<dbReference type="InterPro" id="IPR045337">
    <property type="entry name" value="MmgE_PrpD_C"/>
</dbReference>